<evidence type="ECO:0000256" key="2">
    <source>
        <dbReference type="ARBA" id="ARBA00012897"/>
    </source>
</evidence>
<keyword evidence="12" id="KW-1185">Reference proteome</keyword>
<dbReference type="InterPro" id="IPR036291">
    <property type="entry name" value="NAD(P)-bd_dom_sf"/>
</dbReference>
<dbReference type="AlphaFoldDB" id="V4RGI9"/>
<dbReference type="Gene3D" id="3.40.50.720">
    <property type="entry name" value="NAD(P)-binding Rossmann-like Domain"/>
    <property type="match status" value="2"/>
</dbReference>
<evidence type="ECO:0000256" key="4">
    <source>
        <dbReference type="ARBA" id="ARBA00023027"/>
    </source>
</evidence>
<dbReference type="PIRSF" id="PIRSF000183">
    <property type="entry name" value="Alanine_dh"/>
    <property type="match status" value="1"/>
</dbReference>
<feature type="binding site" evidence="8">
    <location>
        <begin position="251"/>
        <end position="252"/>
    </location>
    <ligand>
        <name>NAD(+)</name>
        <dbReference type="ChEBI" id="CHEBI:57540"/>
    </ligand>
</feature>
<dbReference type="Pfam" id="PF05222">
    <property type="entry name" value="AlaDh_PNT_N"/>
    <property type="match status" value="1"/>
</dbReference>
<dbReference type="Pfam" id="PF01262">
    <property type="entry name" value="AlaDh_PNT_C"/>
    <property type="match status" value="1"/>
</dbReference>
<evidence type="ECO:0000256" key="7">
    <source>
        <dbReference type="PIRSR" id="PIRSR000183-2"/>
    </source>
</evidence>
<dbReference type="CDD" id="cd05305">
    <property type="entry name" value="L-AlaDH"/>
    <property type="match status" value="1"/>
</dbReference>
<dbReference type="EC" id="1.4.1.1" evidence="2 5"/>
<dbReference type="SUPFAM" id="SSF51735">
    <property type="entry name" value="NAD(P)-binding Rossmann-fold domains"/>
    <property type="match status" value="1"/>
</dbReference>
<feature type="binding site" evidence="8">
    <location>
        <begin position="279"/>
        <end position="282"/>
    </location>
    <ligand>
        <name>NAD(+)</name>
        <dbReference type="ChEBI" id="CHEBI:57540"/>
    </ligand>
</feature>
<dbReference type="FunFam" id="3.40.50.720:FF:000049">
    <property type="entry name" value="Alanine dehydrogenase"/>
    <property type="match status" value="1"/>
</dbReference>
<evidence type="ECO:0000313" key="11">
    <source>
        <dbReference type="EMBL" id="ESR25276.1"/>
    </source>
</evidence>
<evidence type="ECO:0000259" key="10">
    <source>
        <dbReference type="SMART" id="SM01003"/>
    </source>
</evidence>
<dbReference type="SMART" id="SM01003">
    <property type="entry name" value="AlaDh_PNT_N"/>
    <property type="match status" value="1"/>
</dbReference>
<reference evidence="11 12" key="1">
    <citation type="journal article" date="2014" name="Genome Announc.">
        <title>Draft Genome Sequence of Lutibaculum baratangense Strain AMV1T, Isolated from a Mud Volcano in Andamans, India.</title>
        <authorList>
            <person name="Singh A."/>
            <person name="Sreenivas A."/>
            <person name="Sathyanarayana Reddy G."/>
            <person name="Pinnaka A.K."/>
            <person name="Shivaji S."/>
        </authorList>
    </citation>
    <scope>NUCLEOTIDE SEQUENCE [LARGE SCALE GENOMIC DNA]</scope>
    <source>
        <strain evidence="11 12">AMV1</strain>
    </source>
</reference>
<feature type="binding site" evidence="8">
    <location>
        <position position="215"/>
    </location>
    <ligand>
        <name>NAD(+)</name>
        <dbReference type="ChEBI" id="CHEBI:57540"/>
    </ligand>
</feature>
<accession>V4RGI9</accession>
<keyword evidence="3 5" id="KW-0560">Oxidoreductase</keyword>
<dbReference type="GO" id="GO:0005886">
    <property type="term" value="C:plasma membrane"/>
    <property type="evidence" value="ECO:0007669"/>
    <property type="project" value="TreeGrafter"/>
</dbReference>
<keyword evidence="4 5" id="KW-0520">NAD</keyword>
<comment type="catalytic activity">
    <reaction evidence="5">
        <text>L-alanine + NAD(+) + H2O = pyruvate + NH4(+) + NADH + H(+)</text>
        <dbReference type="Rhea" id="RHEA:18405"/>
        <dbReference type="ChEBI" id="CHEBI:15361"/>
        <dbReference type="ChEBI" id="CHEBI:15377"/>
        <dbReference type="ChEBI" id="CHEBI:15378"/>
        <dbReference type="ChEBI" id="CHEBI:28938"/>
        <dbReference type="ChEBI" id="CHEBI:57540"/>
        <dbReference type="ChEBI" id="CHEBI:57945"/>
        <dbReference type="ChEBI" id="CHEBI:57972"/>
        <dbReference type="EC" id="1.4.1.1"/>
    </reaction>
</comment>
<feature type="active site" description="Proton donor/acceptor" evidence="6">
    <location>
        <position position="282"/>
    </location>
</feature>
<dbReference type="PANTHER" id="PTHR42795">
    <property type="entry name" value="ALANINE DEHYDROGENASE"/>
    <property type="match status" value="1"/>
</dbReference>
<organism evidence="11 12">
    <name type="scientific">Lutibaculum baratangense AMV1</name>
    <dbReference type="NCBI Taxonomy" id="631454"/>
    <lineage>
        <taxon>Bacteria</taxon>
        <taxon>Pseudomonadati</taxon>
        <taxon>Pseudomonadota</taxon>
        <taxon>Alphaproteobacteria</taxon>
        <taxon>Hyphomicrobiales</taxon>
        <taxon>Tepidamorphaceae</taxon>
        <taxon>Lutibaculum</taxon>
    </lineage>
</organism>
<feature type="binding site" evidence="7">
    <location>
        <position position="87"/>
    </location>
    <ligand>
        <name>substrate</name>
    </ligand>
</feature>
<gene>
    <name evidence="11" type="ORF">N177_1793</name>
</gene>
<feature type="active site" description="Proton donor/acceptor" evidence="6">
    <location>
        <position position="108"/>
    </location>
</feature>
<dbReference type="InterPro" id="IPR008143">
    <property type="entry name" value="Ala_DH/PNT_CS2"/>
</dbReference>
<feature type="binding site" evidence="8">
    <location>
        <position position="291"/>
    </location>
    <ligand>
        <name>NAD(+)</name>
        <dbReference type="ChEBI" id="CHEBI:57540"/>
    </ligand>
</feature>
<dbReference type="EMBL" id="AWXZ01000023">
    <property type="protein sequence ID" value="ESR25276.1"/>
    <property type="molecule type" value="Genomic_DNA"/>
</dbReference>
<name>V4RGI9_9HYPH</name>
<feature type="binding site" evidence="8">
    <location>
        <position position="210"/>
    </location>
    <ligand>
        <name>NAD(+)</name>
        <dbReference type="ChEBI" id="CHEBI:57540"/>
    </ligand>
</feature>
<protein>
    <recommendedName>
        <fullName evidence="2 5">Alanine dehydrogenase</fullName>
        <ecNumber evidence="2 5">1.4.1.1</ecNumber>
    </recommendedName>
</protein>
<proteinExistence type="inferred from homology"/>
<keyword evidence="8" id="KW-0547">Nucleotide-binding</keyword>
<dbReference type="SUPFAM" id="SSF52283">
    <property type="entry name" value="Formate/glycerate dehydrogenase catalytic domain-like"/>
    <property type="match status" value="1"/>
</dbReference>
<feature type="binding site" evidence="8">
    <location>
        <begin position="310"/>
        <end position="313"/>
    </location>
    <ligand>
        <name>NAD(+)</name>
        <dbReference type="ChEBI" id="CHEBI:57540"/>
    </ligand>
</feature>
<feature type="binding site" evidence="8">
    <location>
        <position position="146"/>
    </location>
    <ligand>
        <name>NAD(+)</name>
        <dbReference type="ChEBI" id="CHEBI:57540"/>
    </ligand>
</feature>
<dbReference type="PROSITE" id="PS00837">
    <property type="entry name" value="ALADH_PNT_2"/>
    <property type="match status" value="1"/>
</dbReference>
<evidence type="ECO:0000256" key="8">
    <source>
        <dbReference type="PIRSR" id="PIRSR000183-3"/>
    </source>
</evidence>
<dbReference type="GO" id="GO:0042853">
    <property type="term" value="P:L-alanine catabolic process"/>
    <property type="evidence" value="ECO:0007669"/>
    <property type="project" value="InterPro"/>
</dbReference>
<dbReference type="GO" id="GO:0000286">
    <property type="term" value="F:alanine dehydrogenase activity"/>
    <property type="evidence" value="ECO:0007669"/>
    <property type="project" value="UniProtKB-UniRule"/>
</dbReference>
<feature type="domain" description="Alanine dehydrogenase/pyridine nucleotide transhydrogenase NAD(H)-binding" evidence="9">
    <location>
        <begin position="161"/>
        <end position="309"/>
    </location>
</feature>
<dbReference type="GO" id="GO:0000166">
    <property type="term" value="F:nucleotide binding"/>
    <property type="evidence" value="ECO:0007669"/>
    <property type="project" value="UniProtKB-KW"/>
</dbReference>
<feature type="binding site" evidence="7">
    <location>
        <position position="27"/>
    </location>
    <ligand>
        <name>substrate</name>
    </ligand>
</feature>
<feature type="domain" description="Alanine dehydrogenase/pyridine nucleotide transhydrogenase N-terminal" evidence="10">
    <location>
        <begin position="16"/>
        <end position="149"/>
    </location>
</feature>
<evidence type="ECO:0000313" key="12">
    <source>
        <dbReference type="Proteomes" id="UP000017819"/>
    </source>
</evidence>
<comment type="caution">
    <text evidence="11">The sequence shown here is derived from an EMBL/GenBank/DDBJ whole genome shotgun (WGS) entry which is preliminary data.</text>
</comment>
<evidence type="ECO:0000259" key="9">
    <source>
        <dbReference type="SMART" id="SM01002"/>
    </source>
</evidence>
<sequence>MRGENGCGEGAKMLIGCPKEIKNQEYRVGLTPAAAREAVAHGHEVLVETQAGVGAGFGDELYLAAGAEIVGTAEEVFDRAEMIVKVKEPQADERARVRAGQVLFTYLHLAPDLEQTKDLLASGVTAIAYETVTDARGALPLLAPMSEVAGRLAPQVGAWALQKANGGRGVLMGGVPGVARADVLVIGGGVVGTNAARVAAGMGADVTVIDRSIDRLRYLDDVFGGLFRTRYASRQATEEFVAQSDMVIGAVLVPGAAAPKLVTREQLSDMRPGAAIVDVAIDQGGCFETSRATTHDEPIYTVDGIVHYCVANMPGAVARTSTIALGNATLPYMLALADKGWAQACRDDPHLLAGLAAHAGQLTSLPVGEAHGMSVISPRLALPKAAA</sequence>
<dbReference type="InterPro" id="IPR007698">
    <property type="entry name" value="AlaDH/PNT_NAD(H)-bd"/>
</dbReference>
<comment type="similarity">
    <text evidence="1 5">Belongs to the AlaDH/PNT family.</text>
</comment>
<dbReference type="SMART" id="SM01002">
    <property type="entry name" value="AlaDh_PNT_C"/>
    <property type="match status" value="1"/>
</dbReference>
<dbReference type="InterPro" id="IPR007886">
    <property type="entry name" value="AlaDH/PNT_N"/>
</dbReference>
<dbReference type="InterPro" id="IPR008141">
    <property type="entry name" value="Ala_DH"/>
</dbReference>
<dbReference type="STRING" id="631454.N177_1793"/>
<evidence type="ECO:0000256" key="1">
    <source>
        <dbReference type="ARBA" id="ARBA00005689"/>
    </source>
</evidence>
<evidence type="ECO:0000256" key="5">
    <source>
        <dbReference type="PIRNR" id="PIRNR000183"/>
    </source>
</evidence>
<dbReference type="NCBIfam" id="TIGR00518">
    <property type="entry name" value="alaDH"/>
    <property type="match status" value="1"/>
</dbReference>
<dbReference type="PANTHER" id="PTHR42795:SF1">
    <property type="entry name" value="ALANINE DEHYDROGENASE"/>
    <property type="match status" value="1"/>
</dbReference>
<dbReference type="Proteomes" id="UP000017819">
    <property type="component" value="Unassembled WGS sequence"/>
</dbReference>
<evidence type="ECO:0000256" key="3">
    <source>
        <dbReference type="ARBA" id="ARBA00023002"/>
    </source>
</evidence>
<dbReference type="eggNOG" id="COG0686">
    <property type="taxonomic scope" value="Bacteria"/>
</dbReference>
<evidence type="ECO:0000256" key="6">
    <source>
        <dbReference type="PIRSR" id="PIRSR000183-1"/>
    </source>
</evidence>
<dbReference type="PATRIC" id="fig|631454.5.peg.1772"/>